<dbReference type="HAMAP" id="MF_01965">
    <property type="entry name" value="NADHX_dehydratase"/>
    <property type="match status" value="1"/>
</dbReference>
<dbReference type="PIRSF" id="PIRSF017184">
    <property type="entry name" value="Nnr"/>
    <property type="match status" value="1"/>
</dbReference>
<evidence type="ECO:0000256" key="12">
    <source>
        <dbReference type="ARBA" id="ARBA00023239"/>
    </source>
</evidence>
<evidence type="ECO:0000256" key="3">
    <source>
        <dbReference type="ARBA" id="ARBA00006001"/>
    </source>
</evidence>
<evidence type="ECO:0000256" key="18">
    <source>
        <dbReference type="HAMAP-Rule" id="MF_01966"/>
    </source>
</evidence>
<comment type="subunit">
    <text evidence="17">Homotetramer.</text>
</comment>
<comment type="caution">
    <text evidence="23">The sequence shown here is derived from an EMBL/GenBank/DDBJ whole genome shotgun (WGS) entry which is preliminary data.</text>
</comment>
<proteinExistence type="inferred from homology"/>
<evidence type="ECO:0000256" key="15">
    <source>
        <dbReference type="ARBA" id="ARBA00048238"/>
    </source>
</evidence>
<evidence type="ECO:0000256" key="9">
    <source>
        <dbReference type="ARBA" id="ARBA00022958"/>
    </source>
</evidence>
<comment type="function">
    <text evidence="18">Catalyzes the epimerization of the S- and R-forms of NAD(P)HX, a damaged form of NAD(P)H that is a result of enzymatic or heat-dependent hydration. This is a prerequisite for the S-specific NAD(P)H-hydrate dehydratase to allow the repair of both epimers of NAD(P)HX.</text>
</comment>
<dbReference type="SUPFAM" id="SSF64153">
    <property type="entry name" value="YjeF N-terminal domain-like"/>
    <property type="match status" value="1"/>
</dbReference>
<evidence type="ECO:0000259" key="22">
    <source>
        <dbReference type="PROSITE" id="PS51385"/>
    </source>
</evidence>
<keyword evidence="8 17" id="KW-0521">NADP</keyword>
<dbReference type="PANTHER" id="PTHR12592">
    <property type="entry name" value="ATP-DEPENDENT (S)-NAD(P)H-HYDRATE DEHYDRATASE FAMILY MEMBER"/>
    <property type="match status" value="1"/>
</dbReference>
<organism evidence="23 24">
    <name type="scientific">Isoptericola halotolerans</name>
    <dbReference type="NCBI Taxonomy" id="300560"/>
    <lineage>
        <taxon>Bacteria</taxon>
        <taxon>Bacillati</taxon>
        <taxon>Actinomycetota</taxon>
        <taxon>Actinomycetes</taxon>
        <taxon>Micrococcales</taxon>
        <taxon>Promicromonosporaceae</taxon>
        <taxon>Isoptericola</taxon>
    </lineage>
</organism>
<evidence type="ECO:0000256" key="5">
    <source>
        <dbReference type="ARBA" id="ARBA00022723"/>
    </source>
</evidence>
<evidence type="ECO:0000256" key="19">
    <source>
        <dbReference type="PIRNR" id="PIRNR017184"/>
    </source>
</evidence>
<reference evidence="23 24" key="1">
    <citation type="submission" date="2020-05" db="EMBL/GenBank/DDBJ databases">
        <title>Genomic Encyclopedia of Type Strains, Phase III (KMG-III): the genomes of soil and plant-associated and newly described type strains.</title>
        <authorList>
            <person name="Whitman W."/>
        </authorList>
    </citation>
    <scope>NUCLEOTIDE SEQUENCE [LARGE SCALE GENOMIC DNA]</scope>
    <source>
        <strain evidence="23 24">KCTC 19046</strain>
    </source>
</reference>
<dbReference type="HAMAP" id="MF_01966">
    <property type="entry name" value="NADHX_epimerase"/>
    <property type="match status" value="1"/>
</dbReference>
<dbReference type="EMBL" id="JABEZU010000001">
    <property type="protein sequence ID" value="NOV96272.1"/>
    <property type="molecule type" value="Genomic_DNA"/>
</dbReference>
<evidence type="ECO:0000256" key="11">
    <source>
        <dbReference type="ARBA" id="ARBA00023235"/>
    </source>
</evidence>
<evidence type="ECO:0000256" key="7">
    <source>
        <dbReference type="ARBA" id="ARBA00022840"/>
    </source>
</evidence>
<evidence type="ECO:0000256" key="6">
    <source>
        <dbReference type="ARBA" id="ARBA00022741"/>
    </source>
</evidence>
<name>A0ABX2A3E0_9MICO</name>
<evidence type="ECO:0000256" key="2">
    <source>
        <dbReference type="ARBA" id="ARBA00000909"/>
    </source>
</evidence>
<comment type="similarity">
    <text evidence="18">Belongs to the NnrE/AIBP family.</text>
</comment>
<dbReference type="InterPro" id="IPR017953">
    <property type="entry name" value="Carbohydrate_kinase_pred_CS"/>
</dbReference>
<comment type="catalytic activity">
    <reaction evidence="16 17 19">
        <text>(6S)-NADPHX + ADP = AMP + phosphate + NADPH + H(+)</text>
        <dbReference type="Rhea" id="RHEA:32235"/>
        <dbReference type="ChEBI" id="CHEBI:15378"/>
        <dbReference type="ChEBI" id="CHEBI:43474"/>
        <dbReference type="ChEBI" id="CHEBI:57783"/>
        <dbReference type="ChEBI" id="CHEBI:64076"/>
        <dbReference type="ChEBI" id="CHEBI:456215"/>
        <dbReference type="ChEBI" id="CHEBI:456216"/>
        <dbReference type="EC" id="4.2.1.136"/>
    </reaction>
</comment>
<dbReference type="EC" id="5.1.99.6" evidence="19"/>
<dbReference type="NCBIfam" id="TIGR00197">
    <property type="entry name" value="yjeF_nterm"/>
    <property type="match status" value="1"/>
</dbReference>
<evidence type="ECO:0000256" key="8">
    <source>
        <dbReference type="ARBA" id="ARBA00022857"/>
    </source>
</evidence>
<comment type="catalytic activity">
    <reaction evidence="2 18 19">
        <text>(6R)-NADPHX = (6S)-NADPHX</text>
        <dbReference type="Rhea" id="RHEA:32227"/>
        <dbReference type="ChEBI" id="CHEBI:64076"/>
        <dbReference type="ChEBI" id="CHEBI:64077"/>
        <dbReference type="EC" id="5.1.99.6"/>
    </reaction>
</comment>
<keyword evidence="24" id="KW-1185">Reference proteome</keyword>
<feature type="binding site" evidence="18">
    <location>
        <position position="61"/>
    </location>
    <ligand>
        <name>K(+)</name>
        <dbReference type="ChEBI" id="CHEBI:29103"/>
    </ligand>
</feature>
<dbReference type="InterPro" id="IPR004443">
    <property type="entry name" value="YjeF_N_dom"/>
</dbReference>
<feature type="domain" description="YjeF C-terminal" evidence="21">
    <location>
        <begin position="237"/>
        <end position="519"/>
    </location>
</feature>
<comment type="function">
    <text evidence="17">Catalyzes the dehydration of the S-form of NAD(P)HX at the expense of ADP, which is converted to AMP. Together with NAD(P)HX epimerase, which catalyzes the epimerization of the S- and R-forms, the enzyme allows the repair of both epimers of NAD(P)HX, a damaged form of NAD(P)H that is a result of enzymatic or heat-dependent hydration.</text>
</comment>
<dbReference type="Gene3D" id="3.40.1190.20">
    <property type="match status" value="1"/>
</dbReference>
<dbReference type="Gene3D" id="3.40.50.10260">
    <property type="entry name" value="YjeF N-terminal domain"/>
    <property type="match status" value="1"/>
</dbReference>
<dbReference type="InterPro" id="IPR029056">
    <property type="entry name" value="Ribokinase-like"/>
</dbReference>
<dbReference type="PROSITE" id="PS51385">
    <property type="entry name" value="YJEF_N"/>
    <property type="match status" value="1"/>
</dbReference>
<dbReference type="CDD" id="cd01171">
    <property type="entry name" value="YXKO-related"/>
    <property type="match status" value="1"/>
</dbReference>
<keyword evidence="6 17" id="KW-0547">Nucleotide-binding</keyword>
<comment type="cofactor">
    <cofactor evidence="18 19">
        <name>K(+)</name>
        <dbReference type="ChEBI" id="CHEBI:29103"/>
    </cofactor>
    <text evidence="18 19">Binds 1 potassium ion per subunit.</text>
</comment>
<keyword evidence="12 17" id="KW-0456">Lyase</keyword>
<feature type="binding site" evidence="17">
    <location>
        <begin position="426"/>
        <end position="430"/>
    </location>
    <ligand>
        <name>AMP</name>
        <dbReference type="ChEBI" id="CHEBI:456215"/>
    </ligand>
</feature>
<dbReference type="Pfam" id="PF03853">
    <property type="entry name" value="YjeF_N"/>
    <property type="match status" value="1"/>
</dbReference>
<feature type="binding site" evidence="17">
    <location>
        <position position="454"/>
    </location>
    <ligand>
        <name>AMP</name>
        <dbReference type="ChEBI" id="CHEBI:456215"/>
    </ligand>
</feature>
<comment type="similarity">
    <text evidence="4 19">In the C-terminal section; belongs to the NnrD/CARKD family.</text>
</comment>
<protein>
    <recommendedName>
        <fullName evidence="19">Bifunctional NAD(P)H-hydrate repair enzyme</fullName>
    </recommendedName>
    <alternativeName>
        <fullName evidence="19">Nicotinamide nucleotide repair protein</fullName>
    </alternativeName>
    <domain>
        <recommendedName>
            <fullName evidence="19">ADP-dependent (S)-NAD(P)H-hydrate dehydratase</fullName>
            <ecNumber evidence="19">4.2.1.136</ecNumber>
        </recommendedName>
        <alternativeName>
            <fullName evidence="19">ADP-dependent NAD(P)HX dehydratase</fullName>
        </alternativeName>
    </domain>
    <domain>
        <recommendedName>
            <fullName evidence="19">NAD(P)H-hydrate epimerase</fullName>
            <ecNumber evidence="19">5.1.99.6</ecNumber>
        </recommendedName>
    </domain>
</protein>
<dbReference type="PANTHER" id="PTHR12592:SF0">
    <property type="entry name" value="ATP-DEPENDENT (S)-NAD(P)H-HYDRATE DEHYDRATASE"/>
    <property type="match status" value="1"/>
</dbReference>
<feature type="binding site" evidence="18">
    <location>
        <position position="129"/>
    </location>
    <ligand>
        <name>K(+)</name>
        <dbReference type="ChEBI" id="CHEBI:29103"/>
    </ligand>
</feature>
<evidence type="ECO:0000313" key="23">
    <source>
        <dbReference type="EMBL" id="NOV96272.1"/>
    </source>
</evidence>
<keyword evidence="11 18" id="KW-0413">Isomerase</keyword>
<feature type="binding site" evidence="18">
    <location>
        <begin position="133"/>
        <end position="139"/>
    </location>
    <ligand>
        <name>(6S)-NADPHX</name>
        <dbReference type="ChEBI" id="CHEBI:64076"/>
    </ligand>
</feature>
<keyword evidence="10 17" id="KW-0520">NAD</keyword>
<evidence type="ECO:0000256" key="17">
    <source>
        <dbReference type="HAMAP-Rule" id="MF_01965"/>
    </source>
</evidence>
<dbReference type="RefSeq" id="WP_171782476.1">
    <property type="nucleotide sequence ID" value="NZ_BAAAML010000002.1"/>
</dbReference>
<dbReference type="InterPro" id="IPR000631">
    <property type="entry name" value="CARKD"/>
</dbReference>
<comment type="catalytic activity">
    <reaction evidence="15 17 19">
        <text>(6S)-NADHX + ADP = AMP + phosphate + NADH + H(+)</text>
        <dbReference type="Rhea" id="RHEA:32223"/>
        <dbReference type="ChEBI" id="CHEBI:15378"/>
        <dbReference type="ChEBI" id="CHEBI:43474"/>
        <dbReference type="ChEBI" id="CHEBI:57945"/>
        <dbReference type="ChEBI" id="CHEBI:64074"/>
        <dbReference type="ChEBI" id="CHEBI:456215"/>
        <dbReference type="ChEBI" id="CHEBI:456216"/>
        <dbReference type="EC" id="4.2.1.136"/>
    </reaction>
</comment>
<keyword evidence="13" id="KW-0511">Multifunctional enzyme</keyword>
<keyword evidence="7 17" id="KW-0067">ATP-binding</keyword>
<sequence length="522" mass="52194">MISAWDADDVRAAEAPLLEAGEPLMDRAAFALARQVLADLRARRRHLRGARVVLLVGAGNNGGDALFAGAVLARRGVAVTAVLVSDRAHDGGLTTLRRAGGRVVDLAGEGPERVGAVAAQAARADVVVDGVLGIGARGALRGRAAELVDALAEALARGDGPADGPGRPWVVAVDLPSGIGADDGTLPGPVLPADRTVTFGAVKPGLLLPPAASRCGEVTAVDIGLALDGPPALRRLEAADVGRAWPVPGPADHKYTRGVVGVVAGTAAYPGAAVLTTSGAVRAGAGMVRYRGPGAVGQAVVAARPEVVVGPGRVQSWVVGPGIPSGPDQPPDADDGQHERGGAALAAARGELAGVREPAPAVVDAGGLALLGDRCPPWFVLTPHAGELTTLLRSRGEDVRRHEVEAAPLRWARRAQELTGATVLLKGGVTVVVGPRGAFSQADAPGWLATAGAGDVLAGLLGAMLAARSAEVVEQPTLAAEVAAAAALVHGRAARRANPGGPVAALDVAEAVPATVAELVGR</sequence>
<feature type="binding site" evidence="18">
    <location>
        <position position="177"/>
    </location>
    <ligand>
        <name>K(+)</name>
        <dbReference type="ChEBI" id="CHEBI:29103"/>
    </ligand>
</feature>
<gene>
    <name evidence="17" type="primary">nnrD</name>
    <name evidence="18" type="synonym">nnrE</name>
    <name evidence="23" type="ORF">HDG69_000825</name>
</gene>
<keyword evidence="5 18" id="KW-0479">Metal-binding</keyword>
<feature type="binding site" evidence="17">
    <location>
        <position position="384"/>
    </location>
    <ligand>
        <name>(6S)-NADPHX</name>
        <dbReference type="ChEBI" id="CHEBI:64076"/>
    </ligand>
</feature>
<evidence type="ECO:0000256" key="20">
    <source>
        <dbReference type="SAM" id="MobiDB-lite"/>
    </source>
</evidence>
<dbReference type="PROSITE" id="PS51383">
    <property type="entry name" value="YJEF_C_3"/>
    <property type="match status" value="1"/>
</dbReference>
<comment type="similarity">
    <text evidence="17">Belongs to the NnrD/CARKD family.</text>
</comment>
<evidence type="ECO:0000256" key="1">
    <source>
        <dbReference type="ARBA" id="ARBA00000013"/>
    </source>
</evidence>
<dbReference type="Pfam" id="PF01256">
    <property type="entry name" value="Carb_kinase"/>
    <property type="match status" value="1"/>
</dbReference>
<comment type="cofactor">
    <cofactor evidence="17">
        <name>Mg(2+)</name>
        <dbReference type="ChEBI" id="CHEBI:18420"/>
    </cofactor>
</comment>
<feature type="domain" description="YjeF N-terminal" evidence="22">
    <location>
        <begin position="10"/>
        <end position="231"/>
    </location>
</feature>
<feature type="binding site" evidence="17">
    <location>
        <position position="322"/>
    </location>
    <ligand>
        <name>(6S)-NADPHX</name>
        <dbReference type="ChEBI" id="CHEBI:64076"/>
    </ligand>
</feature>
<comment type="catalytic activity">
    <reaction evidence="1 18 19">
        <text>(6R)-NADHX = (6S)-NADHX</text>
        <dbReference type="Rhea" id="RHEA:32215"/>
        <dbReference type="ChEBI" id="CHEBI:64074"/>
        <dbReference type="ChEBI" id="CHEBI:64075"/>
        <dbReference type="EC" id="5.1.99.6"/>
    </reaction>
</comment>
<evidence type="ECO:0000256" key="10">
    <source>
        <dbReference type="ARBA" id="ARBA00023027"/>
    </source>
</evidence>
<dbReference type="SUPFAM" id="SSF53613">
    <property type="entry name" value="Ribokinase-like"/>
    <property type="match status" value="1"/>
</dbReference>
<evidence type="ECO:0000256" key="13">
    <source>
        <dbReference type="ARBA" id="ARBA00023268"/>
    </source>
</evidence>
<keyword evidence="9 18" id="KW-0630">Potassium</keyword>
<feature type="binding site" evidence="17">
    <location>
        <position position="272"/>
    </location>
    <ligand>
        <name>(6S)-NADPHX</name>
        <dbReference type="ChEBI" id="CHEBI:64076"/>
    </ligand>
</feature>
<feature type="binding site" evidence="17">
    <location>
        <position position="455"/>
    </location>
    <ligand>
        <name>(6S)-NADPHX</name>
        <dbReference type="ChEBI" id="CHEBI:64076"/>
    </ligand>
</feature>
<dbReference type="PROSITE" id="PS01050">
    <property type="entry name" value="YJEF_C_2"/>
    <property type="match status" value="1"/>
</dbReference>
<dbReference type="Proteomes" id="UP000757540">
    <property type="component" value="Unassembled WGS sequence"/>
</dbReference>
<comment type="similarity">
    <text evidence="3 19">In the N-terminal section; belongs to the NnrE/AIBP family.</text>
</comment>
<evidence type="ECO:0000259" key="21">
    <source>
        <dbReference type="PROSITE" id="PS51383"/>
    </source>
</evidence>
<evidence type="ECO:0000256" key="16">
    <source>
        <dbReference type="ARBA" id="ARBA00049209"/>
    </source>
</evidence>
<comment type="caution">
    <text evidence="18">Lacks conserved residue(s) required for the propagation of feature annotation.</text>
</comment>
<dbReference type="EC" id="4.2.1.136" evidence="19"/>
<feature type="binding site" evidence="18">
    <location>
        <begin position="60"/>
        <end position="64"/>
    </location>
    <ligand>
        <name>(6S)-NADPHX</name>
        <dbReference type="ChEBI" id="CHEBI:64076"/>
    </ligand>
</feature>
<evidence type="ECO:0000256" key="14">
    <source>
        <dbReference type="ARBA" id="ARBA00025153"/>
    </source>
</evidence>
<comment type="function">
    <text evidence="14 19">Bifunctional enzyme that catalyzes the epimerization of the S- and R-forms of NAD(P)HX and the dehydration of the S-form of NAD(P)HX at the expense of ADP, which is converted to AMP. This allows the repair of both epimers of NAD(P)HX, a damaged form of NAD(P)H that is a result of enzymatic or heat-dependent hydration.</text>
</comment>
<accession>A0ABX2A3E0</accession>
<dbReference type="InterPro" id="IPR030677">
    <property type="entry name" value="Nnr"/>
</dbReference>
<dbReference type="InterPro" id="IPR036652">
    <property type="entry name" value="YjeF_N_dom_sf"/>
</dbReference>
<feature type="binding site" evidence="18">
    <location>
        <position position="174"/>
    </location>
    <ligand>
        <name>(6S)-NADPHX</name>
        <dbReference type="ChEBI" id="CHEBI:64076"/>
    </ligand>
</feature>
<evidence type="ECO:0000256" key="4">
    <source>
        <dbReference type="ARBA" id="ARBA00009524"/>
    </source>
</evidence>
<evidence type="ECO:0000313" key="24">
    <source>
        <dbReference type="Proteomes" id="UP000757540"/>
    </source>
</evidence>
<feature type="region of interest" description="Disordered" evidence="20">
    <location>
        <begin position="320"/>
        <end position="343"/>
    </location>
</feature>